<protein>
    <submittedName>
        <fullName evidence="2">Uncharacterized protein</fullName>
    </submittedName>
</protein>
<proteinExistence type="predicted"/>
<feature type="non-terminal residue" evidence="2">
    <location>
        <position position="293"/>
    </location>
</feature>
<name>A0A4V1IT18_9FUNG</name>
<gene>
    <name evidence="2" type="ORF">CAUPRSCDRAFT_12793</name>
</gene>
<sequence length="293" mass="30891">MALYPRDAIPDRVDPGTVRTPPSEPLPDDVPYFGATPKQIAEFKSFIPDKSEYVTHLKRKSKNMLPRIALLYNLREKVRPVPGMIIPRFTSNNLLAPWWGAREDQDLLVGTIKHGYQSYPKIQFDPELVFLSHMPPEIQARVHKACARGSSSNADATAATDVVVAADTSVDVTAADGVKPTADAGPAVKAERDGSLAVAAVADSGGDVDADALAVPVKADVIMPDTIKPETGADAAKPEAAVTVLPVPMVTALKGQSLDGLKLKEPSSGLSSGASTTTDDGGATDLESEKQGT</sequence>
<dbReference type="Gene3D" id="1.10.10.60">
    <property type="entry name" value="Homeodomain-like"/>
    <property type="match status" value="1"/>
</dbReference>
<feature type="compositionally biased region" description="Low complexity" evidence="1">
    <location>
        <begin position="267"/>
        <end position="285"/>
    </location>
</feature>
<feature type="region of interest" description="Disordered" evidence="1">
    <location>
        <begin position="1"/>
        <end position="29"/>
    </location>
</feature>
<evidence type="ECO:0000313" key="2">
    <source>
        <dbReference type="EMBL" id="RKO95507.1"/>
    </source>
</evidence>
<evidence type="ECO:0000313" key="3">
    <source>
        <dbReference type="Proteomes" id="UP000268535"/>
    </source>
</evidence>
<evidence type="ECO:0000256" key="1">
    <source>
        <dbReference type="SAM" id="MobiDB-lite"/>
    </source>
</evidence>
<feature type="region of interest" description="Disordered" evidence="1">
    <location>
        <begin position="256"/>
        <end position="293"/>
    </location>
</feature>
<dbReference type="AlphaFoldDB" id="A0A4V1IT18"/>
<dbReference type="Proteomes" id="UP000268535">
    <property type="component" value="Unassembled WGS sequence"/>
</dbReference>
<dbReference type="EMBL" id="ML011546">
    <property type="protein sequence ID" value="RKO95507.1"/>
    <property type="molecule type" value="Genomic_DNA"/>
</dbReference>
<reference evidence="3" key="1">
    <citation type="journal article" date="2018" name="Nat. Microbiol.">
        <title>Leveraging single-cell genomics to expand the fungal tree of life.</title>
        <authorList>
            <person name="Ahrendt S.R."/>
            <person name="Quandt C.A."/>
            <person name="Ciobanu D."/>
            <person name="Clum A."/>
            <person name="Salamov A."/>
            <person name="Andreopoulos B."/>
            <person name="Cheng J.F."/>
            <person name="Woyke T."/>
            <person name="Pelin A."/>
            <person name="Henrissat B."/>
            <person name="Reynolds N.K."/>
            <person name="Benny G.L."/>
            <person name="Smith M.E."/>
            <person name="James T.Y."/>
            <person name="Grigoriev I.V."/>
        </authorList>
    </citation>
    <scope>NUCLEOTIDE SEQUENCE [LARGE SCALE GENOMIC DNA]</scope>
    <source>
        <strain evidence="3">ATCC 52028</strain>
    </source>
</reference>
<accession>A0A4V1IT18</accession>
<organism evidence="2 3">
    <name type="scientific">Caulochytrium protostelioides</name>
    <dbReference type="NCBI Taxonomy" id="1555241"/>
    <lineage>
        <taxon>Eukaryota</taxon>
        <taxon>Fungi</taxon>
        <taxon>Fungi incertae sedis</taxon>
        <taxon>Chytridiomycota</taxon>
        <taxon>Chytridiomycota incertae sedis</taxon>
        <taxon>Chytridiomycetes</taxon>
        <taxon>Caulochytriales</taxon>
        <taxon>Caulochytriaceae</taxon>
        <taxon>Caulochytrium</taxon>
    </lineage>
</organism>